<dbReference type="Proteomes" id="UP001552299">
    <property type="component" value="Unassembled WGS sequence"/>
</dbReference>
<comment type="caution">
    <text evidence="1">The sequence shown here is derived from an EMBL/GenBank/DDBJ whole genome shotgun (WGS) entry which is preliminary data.</text>
</comment>
<gene>
    <name evidence="1" type="ORF">M5K25_017402</name>
</gene>
<name>A0ABD0UMY8_DENTH</name>
<reference evidence="1 2" key="1">
    <citation type="journal article" date="2024" name="Plant Biotechnol. J.">
        <title>Dendrobium thyrsiflorum genome and its molecular insights into genes involved in important horticultural traits.</title>
        <authorList>
            <person name="Chen B."/>
            <person name="Wang J.Y."/>
            <person name="Zheng P.J."/>
            <person name="Li K.L."/>
            <person name="Liang Y.M."/>
            <person name="Chen X.F."/>
            <person name="Zhang C."/>
            <person name="Zhao X."/>
            <person name="He X."/>
            <person name="Zhang G.Q."/>
            <person name="Liu Z.J."/>
            <person name="Xu Q."/>
        </authorList>
    </citation>
    <scope>NUCLEOTIDE SEQUENCE [LARGE SCALE GENOMIC DNA]</scope>
    <source>
        <strain evidence="1">GZMU011</strain>
    </source>
</reference>
<evidence type="ECO:0000313" key="1">
    <source>
        <dbReference type="EMBL" id="KAL0913910.1"/>
    </source>
</evidence>
<proteinExistence type="predicted"/>
<dbReference type="AlphaFoldDB" id="A0ABD0UMY8"/>
<accession>A0ABD0UMY8</accession>
<evidence type="ECO:0000313" key="2">
    <source>
        <dbReference type="Proteomes" id="UP001552299"/>
    </source>
</evidence>
<sequence>MGDLITGSNGNLWCLIGQAGVEHGRDGVAKERCLVHLRDVGNHGAEGVEPLIELLASHALGFHVVERLLTAVGWLAPALLRPLLGSAALVLSTSRTEASRSELSESWVVAKGFEWPGETKESMPSSLFADFFFLFSLERNPLLAGAGEEFL</sequence>
<dbReference type="EMBL" id="JANQDX010000013">
    <property type="protein sequence ID" value="KAL0913910.1"/>
    <property type="molecule type" value="Genomic_DNA"/>
</dbReference>
<protein>
    <submittedName>
        <fullName evidence="1">Uncharacterized protein</fullName>
    </submittedName>
</protein>
<keyword evidence="2" id="KW-1185">Reference proteome</keyword>
<organism evidence="1 2">
    <name type="scientific">Dendrobium thyrsiflorum</name>
    <name type="common">Pinecone-like raceme dendrobium</name>
    <name type="synonym">Orchid</name>
    <dbReference type="NCBI Taxonomy" id="117978"/>
    <lineage>
        <taxon>Eukaryota</taxon>
        <taxon>Viridiplantae</taxon>
        <taxon>Streptophyta</taxon>
        <taxon>Embryophyta</taxon>
        <taxon>Tracheophyta</taxon>
        <taxon>Spermatophyta</taxon>
        <taxon>Magnoliopsida</taxon>
        <taxon>Liliopsida</taxon>
        <taxon>Asparagales</taxon>
        <taxon>Orchidaceae</taxon>
        <taxon>Epidendroideae</taxon>
        <taxon>Malaxideae</taxon>
        <taxon>Dendrobiinae</taxon>
        <taxon>Dendrobium</taxon>
    </lineage>
</organism>